<evidence type="ECO:0000256" key="2">
    <source>
        <dbReference type="ARBA" id="ARBA00022737"/>
    </source>
</evidence>
<organism evidence="5 6">
    <name type="scientific">Oikopleura dioica</name>
    <name type="common">Tunicate</name>
    <dbReference type="NCBI Taxonomy" id="34765"/>
    <lineage>
        <taxon>Eukaryota</taxon>
        <taxon>Metazoa</taxon>
        <taxon>Chordata</taxon>
        <taxon>Tunicata</taxon>
        <taxon>Appendicularia</taxon>
        <taxon>Copelata</taxon>
        <taxon>Oikopleuridae</taxon>
        <taxon>Oikopleura</taxon>
    </lineage>
</organism>
<evidence type="ECO:0000256" key="1">
    <source>
        <dbReference type="ARBA" id="ARBA00022443"/>
    </source>
</evidence>
<dbReference type="EMBL" id="OU015567">
    <property type="protein sequence ID" value="CAG5112445.1"/>
    <property type="molecule type" value="Genomic_DNA"/>
</dbReference>
<dbReference type="Gene3D" id="2.30.30.40">
    <property type="entry name" value="SH3 Domains"/>
    <property type="match status" value="2"/>
</dbReference>
<feature type="domain" description="SH3" evidence="4">
    <location>
        <begin position="80"/>
        <end position="140"/>
    </location>
</feature>
<dbReference type="InterPro" id="IPR051228">
    <property type="entry name" value="NADPH_Oxidase/PX-Domain"/>
</dbReference>
<dbReference type="PANTHER" id="PTHR15706">
    <property type="entry name" value="SH3 MULTIPLE DOMAIN"/>
    <property type="match status" value="1"/>
</dbReference>
<evidence type="ECO:0000259" key="4">
    <source>
        <dbReference type="PROSITE" id="PS50002"/>
    </source>
</evidence>
<dbReference type="PANTHER" id="PTHR15706:SF2">
    <property type="entry name" value="SH3 AND PX DOMAIN-CONTAINING PROTEIN 2A"/>
    <property type="match status" value="1"/>
</dbReference>
<dbReference type="SMART" id="SM00326">
    <property type="entry name" value="SH3"/>
    <property type="match status" value="2"/>
</dbReference>
<keyword evidence="2" id="KW-0677">Repeat</keyword>
<evidence type="ECO:0000256" key="3">
    <source>
        <dbReference type="PROSITE-ProRule" id="PRU00192"/>
    </source>
</evidence>
<accession>A0ABN7TAR9</accession>
<evidence type="ECO:0000313" key="5">
    <source>
        <dbReference type="EMBL" id="CAG5112445.1"/>
    </source>
</evidence>
<keyword evidence="6" id="KW-1185">Reference proteome</keyword>
<sequence>MIKKYLKHVTPKGSTNEMFESVQKISQILKRDSAIKELIYKGPMLNQFRKKVADAEKAAEGCILFKIIDSSSATSTIDSPQEDEYTVAQTFIAESPSEVTITKGETVKCLFKNESGWWFLENQAGDAGWSPASYLAINDDIGTRNRLSKDIGSTFIMTESHIAPFFNTKELTVPKGSLVKILQVSEFGWWTVTYSGTIGIVPRQKMRKYIF</sequence>
<dbReference type="SUPFAM" id="SSF50044">
    <property type="entry name" value="SH3-domain"/>
    <property type="match status" value="2"/>
</dbReference>
<dbReference type="Proteomes" id="UP001158576">
    <property type="component" value="Chromosome 2"/>
</dbReference>
<dbReference type="InterPro" id="IPR001452">
    <property type="entry name" value="SH3_domain"/>
</dbReference>
<keyword evidence="1 3" id="KW-0728">SH3 domain</keyword>
<gene>
    <name evidence="5" type="ORF">OKIOD_LOCUS15426</name>
</gene>
<evidence type="ECO:0000313" key="6">
    <source>
        <dbReference type="Proteomes" id="UP001158576"/>
    </source>
</evidence>
<protein>
    <submittedName>
        <fullName evidence="5">Oidioi.mRNA.OKI2018_I69.chr2.g6661.t1.cds</fullName>
    </submittedName>
</protein>
<dbReference type="PROSITE" id="PS50002">
    <property type="entry name" value="SH3"/>
    <property type="match status" value="1"/>
</dbReference>
<proteinExistence type="predicted"/>
<reference evidence="5 6" key="1">
    <citation type="submission" date="2021-04" db="EMBL/GenBank/DDBJ databases">
        <authorList>
            <person name="Bliznina A."/>
        </authorList>
    </citation>
    <scope>NUCLEOTIDE SEQUENCE [LARGE SCALE GENOMIC DNA]</scope>
</reference>
<name>A0ABN7TAR9_OIKDI</name>
<dbReference type="CDD" id="cd11856">
    <property type="entry name" value="SH3_p47phox_like"/>
    <property type="match status" value="1"/>
</dbReference>
<dbReference type="Pfam" id="PF00018">
    <property type="entry name" value="SH3_1"/>
    <property type="match status" value="1"/>
</dbReference>
<dbReference type="InterPro" id="IPR036028">
    <property type="entry name" value="SH3-like_dom_sf"/>
</dbReference>